<reference evidence="3 4" key="1">
    <citation type="submission" date="2016-12" db="EMBL/GenBank/DDBJ databases">
        <title>The genomes of Aspergillus section Nigri reveals drivers in fungal speciation.</title>
        <authorList>
            <consortium name="DOE Joint Genome Institute"/>
            <person name="Vesth T.C."/>
            <person name="Nybo J."/>
            <person name="Theobald S."/>
            <person name="Brandl J."/>
            <person name="Frisvad J.C."/>
            <person name="Nielsen K.F."/>
            <person name="Lyhne E.K."/>
            <person name="Kogle M.E."/>
            <person name="Kuo A."/>
            <person name="Riley R."/>
            <person name="Clum A."/>
            <person name="Nolan M."/>
            <person name="Lipzen A."/>
            <person name="Salamov A."/>
            <person name="Henrissat B."/>
            <person name="Wiebenga A."/>
            <person name="De Vries R.P."/>
            <person name="Grigoriev I.V."/>
            <person name="Mortensen U.H."/>
            <person name="Andersen M.R."/>
            <person name="Baker S.E."/>
        </authorList>
    </citation>
    <scope>NUCLEOTIDE SEQUENCE [LARGE SCALE GENOMIC DNA]</scope>
    <source>
        <strain evidence="3 4">CBS 117.55</strain>
    </source>
</reference>
<name>A0A317WLV9_9EURO</name>
<accession>A0A317WLV9</accession>
<sequence>MAFQAERQQQQQQKQQKQNKQESRRGLGLLTRATSAGPPPVRSFVDPPPRSNLSSASEISLSSFPIGRNHRPVAARIRYVLVAITEIPLVETPICTDVVVRSTAYRCQRQKYLSAPHWAGRDLWLSDSSLHLCTSAQQRLCGCLIFMLFATSTDGYTPCTMPLGAPSSRLCLSFFLSFFLSFSLSVVLLPVHGLLISLSS</sequence>
<gene>
    <name evidence="3" type="ORF">BO70DRAFT_360843</name>
</gene>
<feature type="region of interest" description="Disordered" evidence="1">
    <location>
        <begin position="1"/>
        <end position="50"/>
    </location>
</feature>
<feature type="compositionally biased region" description="Pro residues" evidence="1">
    <location>
        <begin position="37"/>
        <end position="50"/>
    </location>
</feature>
<evidence type="ECO:0000256" key="1">
    <source>
        <dbReference type="SAM" id="MobiDB-lite"/>
    </source>
</evidence>
<feature type="transmembrane region" description="Helical" evidence="2">
    <location>
        <begin position="170"/>
        <end position="191"/>
    </location>
</feature>
<evidence type="ECO:0000313" key="4">
    <source>
        <dbReference type="Proteomes" id="UP000247233"/>
    </source>
</evidence>
<dbReference type="GeneID" id="37065126"/>
<keyword evidence="4" id="KW-1185">Reference proteome</keyword>
<dbReference type="Proteomes" id="UP000247233">
    <property type="component" value="Unassembled WGS sequence"/>
</dbReference>
<evidence type="ECO:0000256" key="2">
    <source>
        <dbReference type="SAM" id="Phobius"/>
    </source>
</evidence>
<dbReference type="RefSeq" id="XP_025400589.1">
    <property type="nucleotide sequence ID" value="XM_025542889.1"/>
</dbReference>
<keyword evidence="2" id="KW-1133">Transmembrane helix</keyword>
<evidence type="ECO:0000313" key="3">
    <source>
        <dbReference type="EMBL" id="PWY86037.1"/>
    </source>
</evidence>
<keyword evidence="2" id="KW-0812">Transmembrane</keyword>
<dbReference type="VEuPathDB" id="FungiDB:BO70DRAFT_360843"/>
<keyword evidence="2" id="KW-0472">Membrane</keyword>
<proteinExistence type="predicted"/>
<comment type="caution">
    <text evidence="3">The sequence shown here is derived from an EMBL/GenBank/DDBJ whole genome shotgun (WGS) entry which is preliminary data.</text>
</comment>
<dbReference type="AlphaFoldDB" id="A0A317WLV9"/>
<organism evidence="3 4">
    <name type="scientific">Aspergillus heteromorphus CBS 117.55</name>
    <dbReference type="NCBI Taxonomy" id="1448321"/>
    <lineage>
        <taxon>Eukaryota</taxon>
        <taxon>Fungi</taxon>
        <taxon>Dikarya</taxon>
        <taxon>Ascomycota</taxon>
        <taxon>Pezizomycotina</taxon>
        <taxon>Eurotiomycetes</taxon>
        <taxon>Eurotiomycetidae</taxon>
        <taxon>Eurotiales</taxon>
        <taxon>Aspergillaceae</taxon>
        <taxon>Aspergillus</taxon>
        <taxon>Aspergillus subgen. Circumdati</taxon>
    </lineage>
</organism>
<dbReference type="EMBL" id="MSFL01000008">
    <property type="protein sequence ID" value="PWY86037.1"/>
    <property type="molecule type" value="Genomic_DNA"/>
</dbReference>
<feature type="compositionally biased region" description="Low complexity" evidence="1">
    <location>
        <begin position="8"/>
        <end position="18"/>
    </location>
</feature>
<protein>
    <submittedName>
        <fullName evidence="3">Uncharacterized protein</fullName>
    </submittedName>
</protein>